<dbReference type="GeneID" id="20205455"/>
<accession>T1F9F6</accession>
<dbReference type="GO" id="GO:0004523">
    <property type="term" value="F:RNA-DNA hybrid ribonuclease activity"/>
    <property type="evidence" value="ECO:0007669"/>
    <property type="project" value="InterPro"/>
</dbReference>
<dbReference type="KEGG" id="hro:HELRODRAFT_175615"/>
<sequence>MALSSIYNSTGKNYQIFTDSLSTLLALKQYYPRHQLILQIQNKIHDIISNKNHISLIWIPSHIGIEGNERVDQLAAQAHLDPPSNIPIPHYDIRVMTNDLICSKWQKEWDKITNFLKIVMPELNSSQNTKINELSRNNLNIINRLKLGHSKITHSWILNKTNPPICENCDTKLTIQHILIECQNYNEIRKKHQIPNDIRSIFKDEKLQNLSTKENRINKDQGRKDSLSELKRRKTAEEEEEEFQNITDRRYRSNVESIRTEPVQKPSSSESKIIKCPLRTSELAIEGRVILRHEIIFYPNLRGSENRAHISFWIGSQQNTTAEPSPTATTTARNAQQPDKHIYIYILSKKI</sequence>
<evidence type="ECO:0000256" key="1">
    <source>
        <dbReference type="SAM" id="MobiDB-lite"/>
    </source>
</evidence>
<proteinExistence type="predicted"/>
<dbReference type="EnsemblMetazoa" id="HelroT175615">
    <property type="protein sequence ID" value="HelroP175615"/>
    <property type="gene ID" value="HelroG175615"/>
</dbReference>
<dbReference type="InterPro" id="IPR002156">
    <property type="entry name" value="RNaseH_domain"/>
</dbReference>
<dbReference type="CTD" id="20205455"/>
<dbReference type="Pfam" id="PF00075">
    <property type="entry name" value="RNase_H"/>
    <property type="match status" value="1"/>
</dbReference>
<dbReference type="EMBL" id="KB096900">
    <property type="protein sequence ID" value="ESO00637.1"/>
    <property type="molecule type" value="Genomic_DNA"/>
</dbReference>
<protein>
    <recommendedName>
        <fullName evidence="2">RNase H type-1 domain-containing protein</fullName>
    </recommendedName>
</protein>
<dbReference type="InterPro" id="IPR036397">
    <property type="entry name" value="RNaseH_sf"/>
</dbReference>
<reference evidence="4" key="3">
    <citation type="submission" date="2015-06" db="UniProtKB">
        <authorList>
            <consortium name="EnsemblMetazoa"/>
        </authorList>
    </citation>
    <scope>IDENTIFICATION</scope>
</reference>
<evidence type="ECO:0000259" key="2">
    <source>
        <dbReference type="PROSITE" id="PS50879"/>
    </source>
</evidence>
<reference evidence="5" key="1">
    <citation type="submission" date="2012-12" db="EMBL/GenBank/DDBJ databases">
        <authorList>
            <person name="Hellsten U."/>
            <person name="Grimwood J."/>
            <person name="Chapman J.A."/>
            <person name="Shapiro H."/>
            <person name="Aerts A."/>
            <person name="Otillar R.P."/>
            <person name="Terry A.Y."/>
            <person name="Boore J.L."/>
            <person name="Simakov O."/>
            <person name="Marletaz F."/>
            <person name="Cho S.-J."/>
            <person name="Edsinger-Gonzales E."/>
            <person name="Havlak P."/>
            <person name="Kuo D.-H."/>
            <person name="Larsson T."/>
            <person name="Lv J."/>
            <person name="Arendt D."/>
            <person name="Savage R."/>
            <person name="Osoegawa K."/>
            <person name="de Jong P."/>
            <person name="Lindberg D.R."/>
            <person name="Seaver E.C."/>
            <person name="Weisblat D.A."/>
            <person name="Putnam N.H."/>
            <person name="Grigoriev I.V."/>
            <person name="Rokhsar D.S."/>
        </authorList>
    </citation>
    <scope>NUCLEOTIDE SEQUENCE</scope>
</reference>
<reference evidence="3 5" key="2">
    <citation type="journal article" date="2013" name="Nature">
        <title>Insights into bilaterian evolution from three spiralian genomes.</title>
        <authorList>
            <person name="Simakov O."/>
            <person name="Marletaz F."/>
            <person name="Cho S.J."/>
            <person name="Edsinger-Gonzales E."/>
            <person name="Havlak P."/>
            <person name="Hellsten U."/>
            <person name="Kuo D.H."/>
            <person name="Larsson T."/>
            <person name="Lv J."/>
            <person name="Arendt D."/>
            <person name="Savage R."/>
            <person name="Osoegawa K."/>
            <person name="de Jong P."/>
            <person name="Grimwood J."/>
            <person name="Chapman J.A."/>
            <person name="Shapiro H."/>
            <person name="Aerts A."/>
            <person name="Otillar R.P."/>
            <person name="Terry A.Y."/>
            <person name="Boore J.L."/>
            <person name="Grigoriev I.V."/>
            <person name="Lindberg D.R."/>
            <person name="Seaver E.C."/>
            <person name="Weisblat D.A."/>
            <person name="Putnam N.H."/>
            <person name="Rokhsar D.S."/>
        </authorList>
    </citation>
    <scope>NUCLEOTIDE SEQUENCE</scope>
</reference>
<dbReference type="eggNOG" id="ENOG502S3RQ">
    <property type="taxonomic scope" value="Eukaryota"/>
</dbReference>
<feature type="compositionally biased region" description="Basic and acidic residues" evidence="1">
    <location>
        <begin position="218"/>
        <end position="230"/>
    </location>
</feature>
<dbReference type="HOGENOM" id="CLU_790574_0_0_1"/>
<dbReference type="FunFam" id="3.30.420.10:FF:000239">
    <property type="entry name" value="Uncharacterized protein"/>
    <property type="match status" value="1"/>
</dbReference>
<evidence type="ECO:0000313" key="4">
    <source>
        <dbReference type="EnsemblMetazoa" id="HelroP175615"/>
    </source>
</evidence>
<organism evidence="4 5">
    <name type="scientific">Helobdella robusta</name>
    <name type="common">Californian leech</name>
    <dbReference type="NCBI Taxonomy" id="6412"/>
    <lineage>
        <taxon>Eukaryota</taxon>
        <taxon>Metazoa</taxon>
        <taxon>Spiralia</taxon>
        <taxon>Lophotrochozoa</taxon>
        <taxon>Annelida</taxon>
        <taxon>Clitellata</taxon>
        <taxon>Hirudinea</taxon>
        <taxon>Rhynchobdellida</taxon>
        <taxon>Glossiphoniidae</taxon>
        <taxon>Helobdella</taxon>
    </lineage>
</organism>
<dbReference type="GO" id="GO:0003676">
    <property type="term" value="F:nucleic acid binding"/>
    <property type="evidence" value="ECO:0007669"/>
    <property type="project" value="InterPro"/>
</dbReference>
<dbReference type="AlphaFoldDB" id="T1F9F6"/>
<dbReference type="SUPFAM" id="SSF53098">
    <property type="entry name" value="Ribonuclease H-like"/>
    <property type="match status" value="1"/>
</dbReference>
<dbReference type="RefSeq" id="XP_009021274.1">
    <property type="nucleotide sequence ID" value="XM_009023026.1"/>
</dbReference>
<gene>
    <name evidence="4" type="primary">20205455</name>
    <name evidence="3" type="ORF">HELRODRAFT_175615</name>
</gene>
<feature type="region of interest" description="Disordered" evidence="1">
    <location>
        <begin position="218"/>
        <end position="240"/>
    </location>
</feature>
<evidence type="ECO:0000313" key="3">
    <source>
        <dbReference type="EMBL" id="ESO00637.1"/>
    </source>
</evidence>
<dbReference type="PROSITE" id="PS50879">
    <property type="entry name" value="RNASE_H_1"/>
    <property type="match status" value="1"/>
</dbReference>
<feature type="domain" description="RNase H type-1" evidence="2">
    <location>
        <begin position="1"/>
        <end position="80"/>
    </location>
</feature>
<dbReference type="OrthoDB" id="6154617at2759"/>
<dbReference type="InParanoid" id="T1F9F6"/>
<dbReference type="EMBL" id="AMQM01005376">
    <property type="status" value="NOT_ANNOTATED_CDS"/>
    <property type="molecule type" value="Genomic_DNA"/>
</dbReference>
<keyword evidence="5" id="KW-1185">Reference proteome</keyword>
<dbReference type="InterPro" id="IPR012337">
    <property type="entry name" value="RNaseH-like_sf"/>
</dbReference>
<dbReference type="CDD" id="cd09276">
    <property type="entry name" value="Rnase_HI_RT_non_LTR"/>
    <property type="match status" value="1"/>
</dbReference>
<dbReference type="Proteomes" id="UP000015101">
    <property type="component" value="Unassembled WGS sequence"/>
</dbReference>
<evidence type="ECO:0000313" key="5">
    <source>
        <dbReference type="Proteomes" id="UP000015101"/>
    </source>
</evidence>
<dbReference type="Gene3D" id="3.30.420.10">
    <property type="entry name" value="Ribonuclease H-like superfamily/Ribonuclease H"/>
    <property type="match status" value="1"/>
</dbReference>
<name>T1F9F6_HELRO</name>